<feature type="transmembrane region" description="Helical" evidence="1">
    <location>
        <begin position="122"/>
        <end position="139"/>
    </location>
</feature>
<dbReference type="InParanoid" id="A0A3N4KH37"/>
<keyword evidence="1" id="KW-0812">Transmembrane</keyword>
<accession>A0A3N4KH37</accession>
<dbReference type="EMBL" id="ML119148">
    <property type="protein sequence ID" value="RPB09847.1"/>
    <property type="molecule type" value="Genomic_DNA"/>
</dbReference>
<evidence type="ECO:0000313" key="3">
    <source>
        <dbReference type="Proteomes" id="UP000277580"/>
    </source>
</evidence>
<reference evidence="2 3" key="1">
    <citation type="journal article" date="2018" name="Nat. Ecol. Evol.">
        <title>Pezizomycetes genomes reveal the molecular basis of ectomycorrhizal truffle lifestyle.</title>
        <authorList>
            <person name="Murat C."/>
            <person name="Payen T."/>
            <person name="Noel B."/>
            <person name="Kuo A."/>
            <person name="Morin E."/>
            <person name="Chen J."/>
            <person name="Kohler A."/>
            <person name="Krizsan K."/>
            <person name="Balestrini R."/>
            <person name="Da Silva C."/>
            <person name="Montanini B."/>
            <person name="Hainaut M."/>
            <person name="Levati E."/>
            <person name="Barry K.W."/>
            <person name="Belfiori B."/>
            <person name="Cichocki N."/>
            <person name="Clum A."/>
            <person name="Dockter R.B."/>
            <person name="Fauchery L."/>
            <person name="Guy J."/>
            <person name="Iotti M."/>
            <person name="Le Tacon F."/>
            <person name="Lindquist E.A."/>
            <person name="Lipzen A."/>
            <person name="Malagnac F."/>
            <person name="Mello A."/>
            <person name="Molinier V."/>
            <person name="Miyauchi S."/>
            <person name="Poulain J."/>
            <person name="Riccioni C."/>
            <person name="Rubini A."/>
            <person name="Sitrit Y."/>
            <person name="Splivallo R."/>
            <person name="Traeger S."/>
            <person name="Wang M."/>
            <person name="Zifcakova L."/>
            <person name="Wipf D."/>
            <person name="Zambonelli A."/>
            <person name="Paolocci F."/>
            <person name="Nowrousian M."/>
            <person name="Ottonello S."/>
            <person name="Baldrian P."/>
            <person name="Spatafora J.W."/>
            <person name="Henrissat B."/>
            <person name="Nagy L.G."/>
            <person name="Aury J.M."/>
            <person name="Wincker P."/>
            <person name="Grigoriev I.V."/>
            <person name="Bonfante P."/>
            <person name="Martin F.M."/>
        </authorList>
    </citation>
    <scope>NUCLEOTIDE SEQUENCE [LARGE SCALE GENOMIC DNA]</scope>
    <source>
        <strain evidence="2 3">CCBAS932</strain>
    </source>
</reference>
<evidence type="ECO:0000313" key="2">
    <source>
        <dbReference type="EMBL" id="RPB09847.1"/>
    </source>
</evidence>
<protein>
    <submittedName>
        <fullName evidence="2">Uncharacterized protein</fullName>
    </submittedName>
</protein>
<organism evidence="2 3">
    <name type="scientific">Morchella conica CCBAS932</name>
    <dbReference type="NCBI Taxonomy" id="1392247"/>
    <lineage>
        <taxon>Eukaryota</taxon>
        <taxon>Fungi</taxon>
        <taxon>Dikarya</taxon>
        <taxon>Ascomycota</taxon>
        <taxon>Pezizomycotina</taxon>
        <taxon>Pezizomycetes</taxon>
        <taxon>Pezizales</taxon>
        <taxon>Morchellaceae</taxon>
        <taxon>Morchella</taxon>
    </lineage>
</organism>
<gene>
    <name evidence="2" type="ORF">P167DRAFT_290087</name>
</gene>
<keyword evidence="1" id="KW-1133">Transmembrane helix</keyword>
<dbReference type="Proteomes" id="UP000277580">
    <property type="component" value="Unassembled WGS sequence"/>
</dbReference>
<name>A0A3N4KH37_9PEZI</name>
<keyword evidence="3" id="KW-1185">Reference proteome</keyword>
<keyword evidence="1" id="KW-0472">Membrane</keyword>
<sequence length="155" mass="18245">MCFITITTRSKSQFLRFLEPNPRYVQIFYLCDLTTGIHSVIEKKMKKKEKKERKKWFWEKAYVCMWITGRDEKKEGKKMFTCPMTLHLVLQAIVKHINYLIHMIIVVAILQRLKSTTWPTCTYMYGAVSLGTSTVVIACRSSNSLKRRSYLPPII</sequence>
<evidence type="ECO:0000256" key="1">
    <source>
        <dbReference type="SAM" id="Phobius"/>
    </source>
</evidence>
<dbReference type="AlphaFoldDB" id="A0A3N4KH37"/>
<feature type="transmembrane region" description="Helical" evidence="1">
    <location>
        <begin position="88"/>
        <end position="110"/>
    </location>
</feature>
<proteinExistence type="predicted"/>